<evidence type="ECO:0000256" key="1">
    <source>
        <dbReference type="SAM" id="Phobius"/>
    </source>
</evidence>
<dbReference type="Proteomes" id="UP000078090">
    <property type="component" value="Unassembled WGS sequence"/>
</dbReference>
<proteinExistence type="predicted"/>
<feature type="transmembrane region" description="Helical" evidence="1">
    <location>
        <begin position="6"/>
        <end position="24"/>
    </location>
</feature>
<reference evidence="2 3" key="1">
    <citation type="submission" date="2016-03" db="EMBL/GenBank/DDBJ databases">
        <authorList>
            <person name="Ploux O."/>
        </authorList>
    </citation>
    <scope>NUCLEOTIDE SEQUENCE [LARGE SCALE GENOMIC DNA]</scope>
    <source>
        <strain evidence="2 3">R-45363</strain>
    </source>
</reference>
<dbReference type="AlphaFoldDB" id="A0A177MKC7"/>
<keyword evidence="1" id="KW-1133">Transmembrane helix</keyword>
<evidence type="ECO:0000313" key="2">
    <source>
        <dbReference type="EMBL" id="OAI05874.1"/>
    </source>
</evidence>
<evidence type="ECO:0000313" key="3">
    <source>
        <dbReference type="Proteomes" id="UP000078090"/>
    </source>
</evidence>
<gene>
    <name evidence="2" type="ORF">A1332_12110</name>
</gene>
<sequence>MYELLTILVGGILAIYVTAEWVLYFLESRHWLGLILSVSAPCFVAVGLWLKLRWALYLLAAAIGITSALFVSGNFKLLLPA</sequence>
<keyword evidence="1" id="KW-0812">Transmembrane</keyword>
<feature type="transmembrane region" description="Helical" evidence="1">
    <location>
        <begin position="56"/>
        <end position="79"/>
    </location>
</feature>
<accession>A0A177MKC7</accession>
<name>A0A177MKC7_METMH</name>
<comment type="caution">
    <text evidence="2">The sequence shown here is derived from an EMBL/GenBank/DDBJ whole genome shotgun (WGS) entry which is preliminary data.</text>
</comment>
<protein>
    <submittedName>
        <fullName evidence="2">Uncharacterized protein</fullName>
    </submittedName>
</protein>
<dbReference type="EMBL" id="LUUG01000061">
    <property type="protein sequence ID" value="OAI05874.1"/>
    <property type="molecule type" value="Genomic_DNA"/>
</dbReference>
<organism evidence="2 3">
    <name type="scientific">Methylomonas methanica</name>
    <dbReference type="NCBI Taxonomy" id="421"/>
    <lineage>
        <taxon>Bacteria</taxon>
        <taxon>Pseudomonadati</taxon>
        <taxon>Pseudomonadota</taxon>
        <taxon>Gammaproteobacteria</taxon>
        <taxon>Methylococcales</taxon>
        <taxon>Methylococcaceae</taxon>
        <taxon>Methylomonas</taxon>
    </lineage>
</organism>
<feature type="transmembrane region" description="Helical" evidence="1">
    <location>
        <begin position="31"/>
        <end position="50"/>
    </location>
</feature>
<keyword evidence="1" id="KW-0472">Membrane</keyword>